<feature type="region of interest" description="Disordered" evidence="1">
    <location>
        <begin position="30"/>
        <end position="71"/>
    </location>
</feature>
<reference evidence="2" key="1">
    <citation type="submission" date="2022-09" db="EMBL/GenBank/DDBJ databases">
        <title>Genomic of Burkholderia gladioli.</title>
        <authorList>
            <person name="Wu H."/>
        </authorList>
    </citation>
    <scope>NUCLEOTIDE SEQUENCE</scope>
    <source>
        <strain evidence="2">ZN-S4</strain>
    </source>
</reference>
<accession>A0AB38U3R8</accession>
<dbReference type="EMBL" id="CP104215">
    <property type="protein sequence ID" value="UWX74659.1"/>
    <property type="molecule type" value="Genomic_DNA"/>
</dbReference>
<dbReference type="AlphaFoldDB" id="A0AB38U3R8"/>
<name>A0AB38U3R8_BURGA</name>
<evidence type="ECO:0000313" key="3">
    <source>
        <dbReference type="Proteomes" id="UP001059745"/>
    </source>
</evidence>
<evidence type="ECO:0000256" key="1">
    <source>
        <dbReference type="SAM" id="MobiDB-lite"/>
    </source>
</evidence>
<dbReference type="RefSeq" id="WP_126241781.1">
    <property type="nucleotide sequence ID" value="NZ_CADEWH010000004.1"/>
</dbReference>
<organism evidence="2 3">
    <name type="scientific">Burkholderia gladioli</name>
    <name type="common">Pseudomonas marginata</name>
    <name type="synonym">Phytomonas marginata</name>
    <dbReference type="NCBI Taxonomy" id="28095"/>
    <lineage>
        <taxon>Bacteria</taxon>
        <taxon>Pseudomonadati</taxon>
        <taxon>Pseudomonadota</taxon>
        <taxon>Betaproteobacteria</taxon>
        <taxon>Burkholderiales</taxon>
        <taxon>Burkholderiaceae</taxon>
        <taxon>Burkholderia</taxon>
    </lineage>
</organism>
<evidence type="ECO:0000313" key="2">
    <source>
        <dbReference type="EMBL" id="UWX74659.1"/>
    </source>
</evidence>
<dbReference type="Proteomes" id="UP001059745">
    <property type="component" value="Chromosome 2"/>
</dbReference>
<proteinExistence type="predicted"/>
<protein>
    <submittedName>
        <fullName evidence="2">Uncharacterized protein</fullName>
    </submittedName>
</protein>
<sequence>MLRLPHGAASPVADSLGGRAGLGDAAGALAGRSAQALAEPSREVHEPVAGGHGAARNGRLGESPRADHPVGAGITLAGMLAA</sequence>
<gene>
    <name evidence="2" type="ORF">NYZ96_24365</name>
</gene>